<evidence type="ECO:0000313" key="2">
    <source>
        <dbReference type="EMBL" id="PRY57145.1"/>
    </source>
</evidence>
<feature type="region of interest" description="Disordered" evidence="1">
    <location>
        <begin position="1"/>
        <end position="21"/>
    </location>
</feature>
<dbReference type="Proteomes" id="UP000237822">
    <property type="component" value="Unassembled WGS sequence"/>
</dbReference>
<evidence type="ECO:0000313" key="3">
    <source>
        <dbReference type="Proteomes" id="UP000237822"/>
    </source>
</evidence>
<reference evidence="2 3" key="1">
    <citation type="submission" date="2018-03" db="EMBL/GenBank/DDBJ databases">
        <title>Genomic Encyclopedia of Archaeal and Bacterial Type Strains, Phase II (KMG-II): from individual species to whole genera.</title>
        <authorList>
            <person name="Goeker M."/>
        </authorList>
    </citation>
    <scope>NUCLEOTIDE SEQUENCE [LARGE SCALE GENOMIC DNA]</scope>
    <source>
        <strain evidence="2 3">ATCC BAA-1496</strain>
    </source>
</reference>
<comment type="caution">
    <text evidence="2">The sequence shown here is derived from an EMBL/GenBank/DDBJ whole genome shotgun (WGS) entry which is preliminary data.</text>
</comment>
<proteinExistence type="predicted"/>
<gene>
    <name evidence="2" type="ORF">BCF74_11667</name>
</gene>
<organism evidence="2 3">
    <name type="scientific">Knoellia remsis</name>
    <dbReference type="NCBI Taxonomy" id="407159"/>
    <lineage>
        <taxon>Bacteria</taxon>
        <taxon>Bacillati</taxon>
        <taxon>Actinomycetota</taxon>
        <taxon>Actinomycetes</taxon>
        <taxon>Micrococcales</taxon>
        <taxon>Intrasporangiaceae</taxon>
        <taxon>Knoellia</taxon>
    </lineage>
</organism>
<dbReference type="OrthoDB" id="3830242at2"/>
<name>A0A2T0UGS8_9MICO</name>
<dbReference type="RefSeq" id="WP_106297943.1">
    <property type="nucleotide sequence ID" value="NZ_PVTI01000016.1"/>
</dbReference>
<feature type="region of interest" description="Disordered" evidence="1">
    <location>
        <begin position="149"/>
        <end position="195"/>
    </location>
</feature>
<sequence>MSDEVVPPSPTTAAPGGEPARRPSRWWIAGVPVAVALMLGASAYRVDTFWFQNDLHRQTAVAEPGDWAEVTWEYEDAVGATQRTFAVRFAGWGDTARDITGRSIDDVVLPDGTTARQVRLEFRAAPDQVMSGCVVELVDATGRRFETGTPGTYVGSRNPCVPEESPGPSAPLLEGERRGVLPPDTSPRPEIWTATPWVATPEDARIVEVRVSYGSPDYLALRTPD</sequence>
<dbReference type="AlphaFoldDB" id="A0A2T0UGS8"/>
<accession>A0A2T0UGS8</accession>
<keyword evidence="3" id="KW-1185">Reference proteome</keyword>
<protein>
    <submittedName>
        <fullName evidence="2">Uncharacterized protein</fullName>
    </submittedName>
</protein>
<dbReference type="EMBL" id="PVTI01000016">
    <property type="protein sequence ID" value="PRY57145.1"/>
    <property type="molecule type" value="Genomic_DNA"/>
</dbReference>
<evidence type="ECO:0000256" key="1">
    <source>
        <dbReference type="SAM" id="MobiDB-lite"/>
    </source>
</evidence>